<dbReference type="EMBL" id="BLAG01000004">
    <property type="protein sequence ID" value="GES27832.1"/>
    <property type="molecule type" value="Genomic_DNA"/>
</dbReference>
<evidence type="ECO:0000256" key="1">
    <source>
        <dbReference type="SAM" id="MobiDB-lite"/>
    </source>
</evidence>
<dbReference type="AlphaFoldDB" id="A0A5J4L6L2"/>
<sequence length="49" mass="5212">MNTPRAVDPNFAQSLADGLTESYEAWCDRIGETPAGQDATESAVEEVAP</sequence>
<organism evidence="2 3">
    <name type="scientific">Streptomyces angustmyceticus</name>
    <dbReference type="NCBI Taxonomy" id="285578"/>
    <lineage>
        <taxon>Bacteria</taxon>
        <taxon>Bacillati</taxon>
        <taxon>Actinomycetota</taxon>
        <taxon>Actinomycetes</taxon>
        <taxon>Kitasatosporales</taxon>
        <taxon>Streptomycetaceae</taxon>
        <taxon>Streptomyces</taxon>
    </lineage>
</organism>
<evidence type="ECO:0000313" key="3">
    <source>
        <dbReference type="Proteomes" id="UP000325598"/>
    </source>
</evidence>
<evidence type="ECO:0000313" key="2">
    <source>
        <dbReference type="EMBL" id="GES27832.1"/>
    </source>
</evidence>
<name>A0A5J4L6L2_9ACTN</name>
<comment type="caution">
    <text evidence="2">The sequence shown here is derived from an EMBL/GenBank/DDBJ whole genome shotgun (WGS) entry which is preliminary data.</text>
</comment>
<dbReference type="RefSeq" id="WP_158101108.1">
    <property type="nucleotide sequence ID" value="NZ_BLAG01000004.1"/>
</dbReference>
<keyword evidence="3" id="KW-1185">Reference proteome</keyword>
<gene>
    <name evidence="2" type="ORF">San01_03190</name>
</gene>
<protein>
    <submittedName>
        <fullName evidence="2">Uncharacterized protein</fullName>
    </submittedName>
</protein>
<proteinExistence type="predicted"/>
<reference evidence="2 3" key="1">
    <citation type="submission" date="2019-10" db="EMBL/GenBank/DDBJ databases">
        <title>Whole genome shotgun sequence of Streptomyces angustmyceticus NBRC 3934.</title>
        <authorList>
            <person name="Hosoyama A."/>
            <person name="Ichikawa N."/>
            <person name="Kimura A."/>
            <person name="Kitahashi Y."/>
            <person name="Komaki H."/>
            <person name="Uohara A."/>
        </authorList>
    </citation>
    <scope>NUCLEOTIDE SEQUENCE [LARGE SCALE GENOMIC DNA]</scope>
    <source>
        <strain evidence="2 3">NBRC 3934</strain>
    </source>
</reference>
<dbReference type="Proteomes" id="UP000325598">
    <property type="component" value="Unassembled WGS sequence"/>
</dbReference>
<accession>A0A5J4L6L2</accession>
<feature type="region of interest" description="Disordered" evidence="1">
    <location>
        <begin position="30"/>
        <end position="49"/>
    </location>
</feature>
<dbReference type="GeneID" id="96749771"/>